<accession>A0A178Y5W6</accession>
<dbReference type="EMBL" id="LPUX01000050">
    <property type="protein sequence ID" value="OAP42734.1"/>
    <property type="molecule type" value="Genomic_DNA"/>
</dbReference>
<organism evidence="1 2">
    <name type="scientific">Sinorhizobium glycinis</name>
    <dbReference type="NCBI Taxonomy" id="1472378"/>
    <lineage>
        <taxon>Bacteria</taxon>
        <taxon>Pseudomonadati</taxon>
        <taxon>Pseudomonadota</taxon>
        <taxon>Alphaproteobacteria</taxon>
        <taxon>Hyphomicrobiales</taxon>
        <taxon>Rhizobiaceae</taxon>
        <taxon>Sinorhizobium/Ensifer group</taxon>
        <taxon>Sinorhizobium</taxon>
    </lineage>
</organism>
<protein>
    <submittedName>
        <fullName evidence="1">4-oxalocrotonate tautomerase</fullName>
    </submittedName>
</protein>
<keyword evidence="2" id="KW-1185">Reference proteome</keyword>
<dbReference type="Gene3D" id="3.30.429.10">
    <property type="entry name" value="Macrophage Migration Inhibitory Factor"/>
    <property type="match status" value="2"/>
</dbReference>
<comment type="caution">
    <text evidence="1">The sequence shown here is derived from an EMBL/GenBank/DDBJ whole genome shotgun (WGS) entry which is preliminary data.</text>
</comment>
<proteinExistence type="predicted"/>
<dbReference type="AlphaFoldDB" id="A0A178Y5W6"/>
<dbReference type="STRING" id="1472378.AU381_16345"/>
<dbReference type="PANTHER" id="PTHR35530:SF1">
    <property type="entry name" value="2-HYDROXYMUCONATE TAUTOMERASE"/>
    <property type="match status" value="1"/>
</dbReference>
<gene>
    <name evidence="1" type="ORF">AU381_16345</name>
</gene>
<reference evidence="1 2" key="1">
    <citation type="journal article" date="2016" name="Int. J. Syst. Evol. Microbiol.">
        <title>Ensifer glycinis sp. nov., an novel rhizobial species associated with Glycine spp.</title>
        <authorList>
            <person name="Yan H."/>
            <person name="Yan J."/>
            <person name="Sui X.H."/>
            <person name="Wang E.T."/>
            <person name="Chen W.X."/>
            <person name="Zhang X.X."/>
            <person name="Chen W.F."/>
        </authorList>
    </citation>
    <scope>NUCLEOTIDE SEQUENCE [LARGE SCALE GENOMIC DNA]</scope>
    <source>
        <strain evidence="1 2">CCBAU 23380</strain>
    </source>
</reference>
<dbReference type="PANTHER" id="PTHR35530">
    <property type="entry name" value="TAUTOMERASE-RELATED"/>
    <property type="match status" value="1"/>
</dbReference>
<dbReference type="InterPro" id="IPR014347">
    <property type="entry name" value="Tautomerase/MIF_sf"/>
</dbReference>
<sequence length="136" mass="14626">MPIINIAVAAAANPDLSAQIAASVSLLTRLHLRKDPTVTAVAISYIDPHHWFAGGKSIASQQTTSFWLDIKVVDGTNTKQELASYIEAVYAGFEELLGTLNPESYVLVHEVSAAAYGYGGKTQEFRFISGKLQEAA</sequence>
<dbReference type="SUPFAM" id="SSF55331">
    <property type="entry name" value="Tautomerase/MIF"/>
    <property type="match status" value="1"/>
</dbReference>
<evidence type="ECO:0000313" key="2">
    <source>
        <dbReference type="Proteomes" id="UP000094025"/>
    </source>
</evidence>
<dbReference type="Proteomes" id="UP000094025">
    <property type="component" value="Unassembled WGS sequence"/>
</dbReference>
<dbReference type="OrthoDB" id="9803586at2"/>
<dbReference type="RefSeq" id="WP_064240569.1">
    <property type="nucleotide sequence ID" value="NZ_LPUX01000050.1"/>
</dbReference>
<evidence type="ECO:0000313" key="1">
    <source>
        <dbReference type="EMBL" id="OAP42734.1"/>
    </source>
</evidence>
<name>A0A178Y5W6_9HYPH</name>